<organism evidence="2 3">
    <name type="scientific">Lysobacter antibioticus</name>
    <dbReference type="NCBI Taxonomy" id="84531"/>
    <lineage>
        <taxon>Bacteria</taxon>
        <taxon>Pseudomonadati</taxon>
        <taxon>Pseudomonadota</taxon>
        <taxon>Gammaproteobacteria</taxon>
        <taxon>Lysobacterales</taxon>
        <taxon>Lysobacteraceae</taxon>
        <taxon>Lysobacter</taxon>
    </lineage>
</organism>
<reference evidence="2 3" key="1">
    <citation type="journal article" date="2015" name="BMC Genomics">
        <title>Comparative genomics and metabolic profiling of the genus Lysobacter.</title>
        <authorList>
            <person name="de Bruijn I."/>
            <person name="Cheng X."/>
            <person name="de Jager V."/>
            <person name="Exposito R.G."/>
            <person name="Watrous J."/>
            <person name="Patel N."/>
            <person name="Postma J."/>
            <person name="Dorrestein P.C."/>
            <person name="Kobayashi D."/>
            <person name="Raaijmakers J.M."/>
        </authorList>
    </citation>
    <scope>NUCLEOTIDE SEQUENCE [LARGE SCALE GENOMIC DNA]</scope>
    <source>
        <strain evidence="2 3">76</strain>
    </source>
</reference>
<keyword evidence="3" id="KW-1185">Reference proteome</keyword>
<evidence type="ECO:0000313" key="2">
    <source>
        <dbReference type="EMBL" id="ALN78920.1"/>
    </source>
</evidence>
<proteinExistence type="predicted"/>
<gene>
    <name evidence="2" type="ORF">LA76x_0759</name>
</gene>
<sequence length="96" mass="10193">MAYRRHRGSQQWIATAAASSGDGGGRKEGRRLRAAGRADARRGGGASGCGKLPHCAFRPAVAALASAAMHSGLCWRPALQERRGSPRPRSRPHPPR</sequence>
<evidence type="ECO:0000256" key="1">
    <source>
        <dbReference type="SAM" id="MobiDB-lite"/>
    </source>
</evidence>
<dbReference type="KEGG" id="lab:LA76x_0759"/>
<dbReference type="EMBL" id="CP011129">
    <property type="protein sequence ID" value="ALN78920.1"/>
    <property type="molecule type" value="Genomic_DNA"/>
</dbReference>
<dbReference type="AlphaFoldDB" id="A0A0S2F5V3"/>
<accession>A0A0S2F5V3</accession>
<feature type="region of interest" description="Disordered" evidence="1">
    <location>
        <begin position="1"/>
        <end position="51"/>
    </location>
</feature>
<evidence type="ECO:0000313" key="3">
    <source>
        <dbReference type="Proteomes" id="UP000060787"/>
    </source>
</evidence>
<dbReference type="Proteomes" id="UP000060787">
    <property type="component" value="Chromosome"/>
</dbReference>
<protein>
    <submittedName>
        <fullName evidence="2">Uncharacterized protein</fullName>
    </submittedName>
</protein>
<dbReference type="STRING" id="84531.LA76x_0759"/>
<feature type="region of interest" description="Disordered" evidence="1">
    <location>
        <begin position="76"/>
        <end position="96"/>
    </location>
</feature>
<feature type="compositionally biased region" description="Basic residues" evidence="1">
    <location>
        <begin position="85"/>
        <end position="96"/>
    </location>
</feature>
<name>A0A0S2F5V3_LYSAN</name>